<comment type="pathway">
    <text evidence="1">Mycotoxin biosynthesis.</text>
</comment>
<name>A0ABY0H0J8_9PEZI</name>
<comment type="similarity">
    <text evidence="2">Belongs to the ustYa family.</text>
</comment>
<reference evidence="5 6" key="1">
    <citation type="submission" date="2018-06" db="EMBL/GenBank/DDBJ databases">
        <title>Complete Genomes of Monosporascus.</title>
        <authorList>
            <person name="Robinson A.J."/>
            <person name="Natvig D.O."/>
        </authorList>
    </citation>
    <scope>NUCLEOTIDE SEQUENCE [LARGE SCALE GENOMIC DNA]</scope>
    <source>
        <strain evidence="5 6">CBS 609.92</strain>
    </source>
</reference>
<feature type="region of interest" description="Disordered" evidence="3">
    <location>
        <begin position="19"/>
        <end position="41"/>
    </location>
</feature>
<evidence type="ECO:0000256" key="1">
    <source>
        <dbReference type="ARBA" id="ARBA00004685"/>
    </source>
</evidence>
<sequence length="293" mass="33887">MFYKDQYAALSDNNPAQCLSDGENEDYPLTRGESTQRKRVSKRTSRRRYVSIVIAVLLGQTLYTALVLFGARELYYKPMCPRLAAPDNYHAWDVLEYREVKADHEEPDEHHPYLGIPSPELDPFRNRVPASEKYLYNGLHRDYYYSNMTEKEEKSHNSHMNHCLHRLMDALKCNPDMSPLTLHWVVNEVAPVVNWPGSSHTCADWSKVTSWAKEHQIAPSGKQTILQVARHPLYASLIDDQGHADFLDQEQLVDWEKLFSRPDYPAWANEHGIPQGTVPSEDLLKNSHTEQRL</sequence>
<proteinExistence type="inferred from homology"/>
<organism evidence="5 6">
    <name type="scientific">Monosporascus cannonballus</name>
    <dbReference type="NCBI Taxonomy" id="155416"/>
    <lineage>
        <taxon>Eukaryota</taxon>
        <taxon>Fungi</taxon>
        <taxon>Dikarya</taxon>
        <taxon>Ascomycota</taxon>
        <taxon>Pezizomycotina</taxon>
        <taxon>Sordariomycetes</taxon>
        <taxon>Xylariomycetidae</taxon>
        <taxon>Xylariales</taxon>
        <taxon>Xylariales incertae sedis</taxon>
        <taxon>Monosporascus</taxon>
    </lineage>
</organism>
<feature type="transmembrane region" description="Helical" evidence="4">
    <location>
        <begin position="49"/>
        <end position="71"/>
    </location>
</feature>
<evidence type="ECO:0000256" key="3">
    <source>
        <dbReference type="SAM" id="MobiDB-lite"/>
    </source>
</evidence>
<keyword evidence="6" id="KW-1185">Reference proteome</keyword>
<keyword evidence="4" id="KW-0812">Transmembrane</keyword>
<accession>A0ABY0H0J8</accession>
<gene>
    <name evidence="5" type="ORF">DL762_007110</name>
</gene>
<dbReference type="InterPro" id="IPR021765">
    <property type="entry name" value="UstYa-like"/>
</dbReference>
<feature type="region of interest" description="Disordered" evidence="3">
    <location>
        <begin position="270"/>
        <end position="293"/>
    </location>
</feature>
<dbReference type="Pfam" id="PF11807">
    <property type="entry name" value="UstYa"/>
    <property type="match status" value="1"/>
</dbReference>
<evidence type="ECO:0008006" key="7">
    <source>
        <dbReference type="Google" id="ProtNLM"/>
    </source>
</evidence>
<dbReference type="PANTHER" id="PTHR33365:SF4">
    <property type="entry name" value="CYCLOCHLOROTINE BIOSYNTHESIS PROTEIN O"/>
    <property type="match status" value="1"/>
</dbReference>
<evidence type="ECO:0000313" key="6">
    <source>
        <dbReference type="Proteomes" id="UP000294003"/>
    </source>
</evidence>
<dbReference type="EMBL" id="QJNS01000251">
    <property type="protein sequence ID" value="RYO81438.1"/>
    <property type="molecule type" value="Genomic_DNA"/>
</dbReference>
<evidence type="ECO:0000256" key="2">
    <source>
        <dbReference type="ARBA" id="ARBA00035112"/>
    </source>
</evidence>
<comment type="caution">
    <text evidence="5">The sequence shown here is derived from an EMBL/GenBank/DDBJ whole genome shotgun (WGS) entry which is preliminary data.</text>
</comment>
<protein>
    <recommendedName>
        <fullName evidence="7">Tat pathway signal sequence</fullName>
    </recommendedName>
</protein>
<feature type="compositionally biased region" description="Basic and acidic residues" evidence="3">
    <location>
        <begin position="282"/>
        <end position="293"/>
    </location>
</feature>
<keyword evidence="4" id="KW-0472">Membrane</keyword>
<keyword evidence="4" id="KW-1133">Transmembrane helix</keyword>
<evidence type="ECO:0000256" key="4">
    <source>
        <dbReference type="SAM" id="Phobius"/>
    </source>
</evidence>
<dbReference type="Proteomes" id="UP000294003">
    <property type="component" value="Unassembled WGS sequence"/>
</dbReference>
<evidence type="ECO:0000313" key="5">
    <source>
        <dbReference type="EMBL" id="RYO81438.1"/>
    </source>
</evidence>
<dbReference type="PANTHER" id="PTHR33365">
    <property type="entry name" value="YALI0B05434P"/>
    <property type="match status" value="1"/>
</dbReference>